<dbReference type="NCBIfam" id="TIGR02427">
    <property type="entry name" value="protocat_pcaD"/>
    <property type="match status" value="1"/>
</dbReference>
<dbReference type="GO" id="GO:0047570">
    <property type="term" value="F:3-oxoadipate enol-lactonase activity"/>
    <property type="evidence" value="ECO:0007669"/>
    <property type="project" value="UniProtKB-EC"/>
</dbReference>
<dbReference type="InterPro" id="IPR013595">
    <property type="entry name" value="Pept_S33_TAP-like_C"/>
</dbReference>
<dbReference type="PANTHER" id="PTHR33570:SF2">
    <property type="entry name" value="CARBOXYMUCONOLACTONE DECARBOXYLASE-LIKE DOMAIN-CONTAINING PROTEIN"/>
    <property type="match status" value="1"/>
</dbReference>
<keyword evidence="4" id="KW-0378">Hydrolase</keyword>
<evidence type="ECO:0000313" key="4">
    <source>
        <dbReference type="EMBL" id="QVJ00139.1"/>
    </source>
</evidence>
<sequence length="380" mass="40761">MSVDLHHVVSGPADAPPLVLAGSLGTTHRMWEPQVDALSAVFRVIRVDLRGHGASPAPEGPYSMADLGGDVLALLDRLGIGRAHYVGLSIGGMVGQWLAVHAPERVDGLVLLATSPHMGPARNWRDRAALARDQGTVALADGVVQRWFTPAFASEHPHDVTLLRDQIVDTPDEGYAGCCGAIEHHDVRDDLHRVTAPTLVVAGADDPSTPAEEHGALIAERVPGARFVVLEGAAHLLSWSHAARVNTLITQHLAAIDRHGAGTRVRRSVLGDAHVDRAEARTSAFTEPFQDLITRYAWGEVWTRPGLDRRTRSCMVLTALVAKGHWDELALHVRAALRNGLTPDEVGEVFLQTAVYCGVPAANKAFAIAQGVFDEDAKEA</sequence>
<evidence type="ECO:0000313" key="5">
    <source>
        <dbReference type="Proteomes" id="UP000682416"/>
    </source>
</evidence>
<dbReference type="Pfam" id="PF08386">
    <property type="entry name" value="Abhydrolase_4"/>
    <property type="match status" value="1"/>
</dbReference>
<dbReference type="PRINTS" id="PR00111">
    <property type="entry name" value="ABHYDROLASE"/>
</dbReference>
<dbReference type="AlphaFoldDB" id="A0A975QJ80"/>
<dbReference type="GO" id="GO:0051920">
    <property type="term" value="F:peroxiredoxin activity"/>
    <property type="evidence" value="ECO:0007669"/>
    <property type="project" value="InterPro"/>
</dbReference>
<dbReference type="EMBL" id="CP074402">
    <property type="protein sequence ID" value="QVJ00139.1"/>
    <property type="molecule type" value="Genomic_DNA"/>
</dbReference>
<dbReference type="InterPro" id="IPR029058">
    <property type="entry name" value="AB_hydrolase_fold"/>
</dbReference>
<proteinExistence type="predicted"/>
<dbReference type="InterPro" id="IPR012788">
    <property type="entry name" value="Decarb_PcaC"/>
</dbReference>
<accession>A0A975QJ80</accession>
<dbReference type="InterPro" id="IPR026968">
    <property type="entry name" value="PcaD/CatD"/>
</dbReference>
<dbReference type="InterPro" id="IPR029032">
    <property type="entry name" value="AhpD-like"/>
</dbReference>
<feature type="domain" description="Peptidase S33 tripeptidyl aminopeptidase-like C-terminal" evidence="3">
    <location>
        <begin position="191"/>
        <end position="254"/>
    </location>
</feature>
<dbReference type="SUPFAM" id="SSF53474">
    <property type="entry name" value="alpha/beta-Hydrolases"/>
    <property type="match status" value="1"/>
</dbReference>
<evidence type="ECO:0000259" key="1">
    <source>
        <dbReference type="Pfam" id="PF00561"/>
    </source>
</evidence>
<dbReference type="NCBIfam" id="TIGR02425">
    <property type="entry name" value="decarb_PcaC"/>
    <property type="match status" value="1"/>
</dbReference>
<feature type="domain" description="AB hydrolase-1" evidence="1">
    <location>
        <begin position="16"/>
        <end position="130"/>
    </location>
</feature>
<dbReference type="GO" id="GO:0042952">
    <property type="term" value="P:beta-ketoadipate pathway"/>
    <property type="evidence" value="ECO:0007669"/>
    <property type="project" value="InterPro"/>
</dbReference>
<organism evidence="4 5">
    <name type="scientific">Nocardiopsis eucommiae</name>
    <dbReference type="NCBI Taxonomy" id="2831970"/>
    <lineage>
        <taxon>Bacteria</taxon>
        <taxon>Bacillati</taxon>
        <taxon>Actinomycetota</taxon>
        <taxon>Actinomycetes</taxon>
        <taxon>Streptosporangiales</taxon>
        <taxon>Nocardiopsidaceae</taxon>
        <taxon>Nocardiopsis</taxon>
    </lineage>
</organism>
<name>A0A975QJ80_9ACTN</name>
<feature type="domain" description="Carboxymuconolactone decarboxylase-like" evidence="2">
    <location>
        <begin position="289"/>
        <end position="370"/>
    </location>
</feature>
<dbReference type="PANTHER" id="PTHR33570">
    <property type="entry name" value="4-CARBOXYMUCONOLACTONE DECARBOXYLASE FAMILY PROTEIN"/>
    <property type="match status" value="1"/>
</dbReference>
<dbReference type="Pfam" id="PF02627">
    <property type="entry name" value="CMD"/>
    <property type="match status" value="1"/>
</dbReference>
<dbReference type="Gene3D" id="1.20.1290.10">
    <property type="entry name" value="AhpD-like"/>
    <property type="match status" value="1"/>
</dbReference>
<dbReference type="EC" id="3.1.1.24" evidence="4"/>
<dbReference type="SUPFAM" id="SSF69118">
    <property type="entry name" value="AhpD-like"/>
    <property type="match status" value="1"/>
</dbReference>
<dbReference type="Gene3D" id="3.40.50.1820">
    <property type="entry name" value="alpha/beta hydrolase"/>
    <property type="match status" value="1"/>
</dbReference>
<dbReference type="RefSeq" id="WP_431869519.1">
    <property type="nucleotide sequence ID" value="NZ_CBDRIY010000011.1"/>
</dbReference>
<keyword evidence="5" id="KW-1185">Reference proteome</keyword>
<dbReference type="InterPro" id="IPR052512">
    <property type="entry name" value="4CMD/NDH-1_regulator"/>
</dbReference>
<gene>
    <name evidence="4" type="primary">pcaD</name>
    <name evidence="4" type="ORF">KGD82_14795</name>
</gene>
<evidence type="ECO:0000259" key="2">
    <source>
        <dbReference type="Pfam" id="PF02627"/>
    </source>
</evidence>
<protein>
    <submittedName>
        <fullName evidence="4">3-oxoadipate enol-lactonase</fullName>
        <ecNumber evidence="4">3.1.1.24</ecNumber>
    </submittedName>
</protein>
<dbReference type="KEGG" id="nec:KGD82_14795"/>
<reference evidence="4" key="1">
    <citation type="submission" date="2021-05" db="EMBL/GenBank/DDBJ databases">
        <authorList>
            <person name="Kaiqin L."/>
            <person name="Jian G."/>
        </authorList>
    </citation>
    <scope>NUCLEOTIDE SEQUENCE</scope>
    <source>
        <strain evidence="4">HDS5</strain>
    </source>
</reference>
<evidence type="ECO:0000259" key="3">
    <source>
        <dbReference type="Pfam" id="PF08386"/>
    </source>
</evidence>
<dbReference type="InterPro" id="IPR000073">
    <property type="entry name" value="AB_hydrolase_1"/>
</dbReference>
<dbReference type="InterPro" id="IPR003779">
    <property type="entry name" value="CMD-like"/>
</dbReference>
<dbReference type="Pfam" id="PF00561">
    <property type="entry name" value="Abhydrolase_1"/>
    <property type="match status" value="1"/>
</dbReference>
<dbReference type="Proteomes" id="UP000682416">
    <property type="component" value="Chromosome"/>
</dbReference>